<keyword evidence="1" id="KW-0812">Transmembrane</keyword>
<feature type="transmembrane region" description="Helical" evidence="1">
    <location>
        <begin position="64"/>
        <end position="86"/>
    </location>
</feature>
<proteinExistence type="predicted"/>
<keyword evidence="1" id="KW-1133">Transmembrane helix</keyword>
<accession>A0A9P7VFB1</accession>
<sequence length="324" mass="36574">MLMPPCLYAMEAPLPDLSQNDRNVIFDGLNISLNCIILQSLVHGLYTGIIAVTLRVISSSPKKLCTTFLHIIIITLYVLSTIEFAIDWVFKRRAFIGHGNNYYTVFTALADNGPWWRAYNIIGSVAGGTTTLLVDITIIWRCWILWNRQWRVIFVPMVFAVAGTAMKAMEIFSTFRESTNPDISGTSHFVTEINWPLIYILLTLSTTLTCTILIVYRLIRHAPGMSTSHKLIEMLIESSAMYSLSLIVYLALLVQKNSHPAFYIDIIAAYIKAIAPTLLVGRVSAHAKATYRREKMVAMWENHPPLVGCFREGDTDYNHPDDGH</sequence>
<protein>
    <submittedName>
        <fullName evidence="2">Uncharacterized protein</fullName>
    </submittedName>
</protein>
<comment type="caution">
    <text evidence="2">The sequence shown here is derived from an EMBL/GenBank/DDBJ whole genome shotgun (WGS) entry which is preliminary data.</text>
</comment>
<dbReference type="EMBL" id="MU250581">
    <property type="protein sequence ID" value="KAG7439906.1"/>
    <property type="molecule type" value="Genomic_DNA"/>
</dbReference>
<name>A0A9P7VFB1_9AGAR</name>
<evidence type="ECO:0000256" key="1">
    <source>
        <dbReference type="SAM" id="Phobius"/>
    </source>
</evidence>
<reference evidence="2" key="1">
    <citation type="submission" date="2020-11" db="EMBL/GenBank/DDBJ databases">
        <title>Adaptations for nitrogen fixation in a non-lichenized fungal sporocarp promotes dispersal by wood-feeding termites.</title>
        <authorList>
            <consortium name="DOE Joint Genome Institute"/>
            <person name="Koch R.A."/>
            <person name="Yoon G."/>
            <person name="Arayal U."/>
            <person name="Lail K."/>
            <person name="Amirebrahimi M."/>
            <person name="Labutti K."/>
            <person name="Lipzen A."/>
            <person name="Riley R."/>
            <person name="Barry K."/>
            <person name="Henrissat B."/>
            <person name="Grigoriev I.V."/>
            <person name="Herr J.R."/>
            <person name="Aime M.C."/>
        </authorList>
    </citation>
    <scope>NUCLEOTIDE SEQUENCE</scope>
    <source>
        <strain evidence="2">MCA 3950</strain>
    </source>
</reference>
<feature type="transmembrane region" description="Helical" evidence="1">
    <location>
        <begin position="36"/>
        <end position="57"/>
    </location>
</feature>
<dbReference type="Proteomes" id="UP000812287">
    <property type="component" value="Unassembled WGS sequence"/>
</dbReference>
<gene>
    <name evidence="2" type="ORF">BT62DRAFT_1081291</name>
</gene>
<dbReference type="GeneID" id="66101950"/>
<feature type="transmembrane region" description="Helical" evidence="1">
    <location>
        <begin position="231"/>
        <end position="254"/>
    </location>
</feature>
<feature type="transmembrane region" description="Helical" evidence="1">
    <location>
        <begin position="118"/>
        <end position="140"/>
    </location>
</feature>
<dbReference type="OrthoDB" id="2871867at2759"/>
<keyword evidence="3" id="KW-1185">Reference proteome</keyword>
<feature type="transmembrane region" description="Helical" evidence="1">
    <location>
        <begin position="195"/>
        <end position="219"/>
    </location>
</feature>
<dbReference type="RefSeq" id="XP_043033406.1">
    <property type="nucleotide sequence ID" value="XM_043179656.1"/>
</dbReference>
<feature type="transmembrane region" description="Helical" evidence="1">
    <location>
        <begin position="260"/>
        <end position="285"/>
    </location>
</feature>
<organism evidence="2 3">
    <name type="scientific">Guyanagaster necrorhizus</name>
    <dbReference type="NCBI Taxonomy" id="856835"/>
    <lineage>
        <taxon>Eukaryota</taxon>
        <taxon>Fungi</taxon>
        <taxon>Dikarya</taxon>
        <taxon>Basidiomycota</taxon>
        <taxon>Agaricomycotina</taxon>
        <taxon>Agaricomycetes</taxon>
        <taxon>Agaricomycetidae</taxon>
        <taxon>Agaricales</taxon>
        <taxon>Marasmiineae</taxon>
        <taxon>Physalacriaceae</taxon>
        <taxon>Guyanagaster</taxon>
    </lineage>
</organism>
<dbReference type="AlphaFoldDB" id="A0A9P7VFB1"/>
<evidence type="ECO:0000313" key="2">
    <source>
        <dbReference type="EMBL" id="KAG7439906.1"/>
    </source>
</evidence>
<keyword evidence="1" id="KW-0472">Membrane</keyword>
<feature type="transmembrane region" description="Helical" evidence="1">
    <location>
        <begin position="152"/>
        <end position="175"/>
    </location>
</feature>
<evidence type="ECO:0000313" key="3">
    <source>
        <dbReference type="Proteomes" id="UP000812287"/>
    </source>
</evidence>